<dbReference type="PANTHER" id="PTHR46128">
    <property type="entry name" value="MITOCHONDRIAL GROUP I INTRON SPLICING FACTOR CCM1"/>
    <property type="match status" value="1"/>
</dbReference>
<dbReference type="NCBIfam" id="TIGR00756">
    <property type="entry name" value="PPR"/>
    <property type="match status" value="3"/>
</dbReference>
<feature type="repeat" description="PPR" evidence="3">
    <location>
        <begin position="53"/>
        <end position="87"/>
    </location>
</feature>
<dbReference type="InterPro" id="IPR011990">
    <property type="entry name" value="TPR-like_helical_dom_sf"/>
</dbReference>
<dbReference type="AlphaFoldDB" id="A0A8S9J1F9"/>
<keyword evidence="2" id="KW-0677">Repeat</keyword>
<feature type="repeat" description="PPR" evidence="3">
    <location>
        <begin position="18"/>
        <end position="52"/>
    </location>
</feature>
<name>A0A8S9J1F9_BRACR</name>
<gene>
    <name evidence="4" type="ORF">F2Q70_00001309</name>
</gene>
<sequence length="185" mass="20526">MTPLNLARMKLGYGYDPNVVTLSSLLNGYCHCNRISEAVALVDQMVEMGYQPNTITFNTLIHGLFLNDKVSEAVALVDRMVAKGCQPDLFTYGVVVNGLCKRGEIDLALDLIKKMDKLKFEADVVIYSTVMMVFANTNTSMMHSSSSLKWRRKGLEGMLLLTTPSLAAFVVMEDGGMRLTTQRDD</sequence>
<evidence type="ECO:0000256" key="3">
    <source>
        <dbReference type="PROSITE-ProRule" id="PRU00708"/>
    </source>
</evidence>
<reference evidence="4" key="1">
    <citation type="submission" date="2019-12" db="EMBL/GenBank/DDBJ databases">
        <title>Genome sequencing and annotation of Brassica cretica.</title>
        <authorList>
            <person name="Studholme D.J."/>
            <person name="Sarris P.F."/>
        </authorList>
    </citation>
    <scope>NUCLEOTIDE SEQUENCE</scope>
    <source>
        <strain evidence="4">PFS-102/07</strain>
        <tissue evidence="4">Leaf</tissue>
    </source>
</reference>
<comment type="similarity">
    <text evidence="1">Belongs to the PPR family. P subfamily.</text>
</comment>
<dbReference type="Pfam" id="PF13041">
    <property type="entry name" value="PPR_2"/>
    <property type="match status" value="1"/>
</dbReference>
<accession>A0A8S9J1F9</accession>
<evidence type="ECO:0000256" key="2">
    <source>
        <dbReference type="ARBA" id="ARBA00022737"/>
    </source>
</evidence>
<dbReference type="InterPro" id="IPR050872">
    <property type="entry name" value="PPR_P_subfamily"/>
</dbReference>
<comment type="caution">
    <text evidence="4">The sequence shown here is derived from an EMBL/GenBank/DDBJ whole genome shotgun (WGS) entry which is preliminary data.</text>
</comment>
<evidence type="ECO:0000256" key="1">
    <source>
        <dbReference type="ARBA" id="ARBA00007626"/>
    </source>
</evidence>
<feature type="repeat" description="PPR" evidence="3">
    <location>
        <begin position="88"/>
        <end position="122"/>
    </location>
</feature>
<protein>
    <recommendedName>
        <fullName evidence="5">Pentacotripeptide-repeat region of PRORP domain-containing protein</fullName>
    </recommendedName>
</protein>
<evidence type="ECO:0008006" key="5">
    <source>
        <dbReference type="Google" id="ProtNLM"/>
    </source>
</evidence>
<proteinExistence type="inferred from homology"/>
<evidence type="ECO:0000313" key="4">
    <source>
        <dbReference type="EMBL" id="KAF2575136.1"/>
    </source>
</evidence>
<dbReference type="PANTHER" id="PTHR46128:SF358">
    <property type="entry name" value="TETRATRICOPEPTIDE REPEAT (TPR)-LIKE SUPERFAMILY PROTEIN"/>
    <property type="match status" value="1"/>
</dbReference>
<dbReference type="PROSITE" id="PS51375">
    <property type="entry name" value="PPR"/>
    <property type="match status" value="3"/>
</dbReference>
<organism evidence="4">
    <name type="scientific">Brassica cretica</name>
    <name type="common">Mustard</name>
    <dbReference type="NCBI Taxonomy" id="69181"/>
    <lineage>
        <taxon>Eukaryota</taxon>
        <taxon>Viridiplantae</taxon>
        <taxon>Streptophyta</taxon>
        <taxon>Embryophyta</taxon>
        <taxon>Tracheophyta</taxon>
        <taxon>Spermatophyta</taxon>
        <taxon>Magnoliopsida</taxon>
        <taxon>eudicotyledons</taxon>
        <taxon>Gunneridae</taxon>
        <taxon>Pentapetalae</taxon>
        <taxon>rosids</taxon>
        <taxon>malvids</taxon>
        <taxon>Brassicales</taxon>
        <taxon>Brassicaceae</taxon>
        <taxon>Brassiceae</taxon>
        <taxon>Brassica</taxon>
    </lineage>
</organism>
<dbReference type="Pfam" id="PF12854">
    <property type="entry name" value="PPR_1"/>
    <property type="match status" value="1"/>
</dbReference>
<dbReference type="Gene3D" id="1.25.40.10">
    <property type="entry name" value="Tetratricopeptide repeat domain"/>
    <property type="match status" value="1"/>
</dbReference>
<dbReference type="InterPro" id="IPR002885">
    <property type="entry name" value="PPR_rpt"/>
</dbReference>
<dbReference type="EMBL" id="QGKY02001015">
    <property type="protein sequence ID" value="KAF2575136.1"/>
    <property type="molecule type" value="Genomic_DNA"/>
</dbReference>